<proteinExistence type="predicted"/>
<dbReference type="InterPro" id="IPR027417">
    <property type="entry name" value="P-loop_NTPase"/>
</dbReference>
<comment type="caution">
    <text evidence="3">The sequence shown here is derived from an EMBL/GenBank/DDBJ whole genome shotgun (WGS) entry which is preliminary data.</text>
</comment>
<evidence type="ECO:0000313" key="3">
    <source>
        <dbReference type="EMBL" id="TFU06532.1"/>
    </source>
</evidence>
<accession>A0A4Y9ESS8</accession>
<sequence>MTMTPETSHPTLLVDDGSGAIDAPIRDALLRLGMLSDDQTRRVEAHRAERGVDFDAAALELGFISHEDLALARDQLTNSLALQNTQRRQVSDELVVLNDPIGGRSESIRLLRTQVIAQHIKPGRRALVMVAPVEGSGCSYLIANLAASLSQIGTKTLLVDANMRSPRIDQIFGLDPNGAGLSSYLSLQVARPERVVHANVLPNLSIVGAGPPVSKPQELLSSARFRDGMNTLLREYDVTLFDTPPANSCADALSVAGAIGYALIVARRDQSFFSDITTLSQQLAAARCSVIGSVLSEF</sequence>
<dbReference type="GO" id="GO:0005886">
    <property type="term" value="C:plasma membrane"/>
    <property type="evidence" value="ECO:0007669"/>
    <property type="project" value="TreeGrafter"/>
</dbReference>
<evidence type="ECO:0000256" key="1">
    <source>
        <dbReference type="ARBA" id="ARBA00022741"/>
    </source>
</evidence>
<evidence type="ECO:0000256" key="2">
    <source>
        <dbReference type="ARBA" id="ARBA00022840"/>
    </source>
</evidence>
<dbReference type="CDD" id="cd05387">
    <property type="entry name" value="BY-kinase"/>
    <property type="match status" value="1"/>
</dbReference>
<dbReference type="PANTHER" id="PTHR32309">
    <property type="entry name" value="TYROSINE-PROTEIN KINASE"/>
    <property type="match status" value="1"/>
</dbReference>
<keyword evidence="2" id="KW-0067">ATP-binding</keyword>
<reference evidence="3 4" key="1">
    <citation type="submission" date="2019-02" db="EMBL/GenBank/DDBJ databases">
        <title>Polymorphobacter sp. isolated from the lake at the Tibet of China.</title>
        <authorList>
            <person name="Li A."/>
        </authorList>
    </citation>
    <scope>NUCLEOTIDE SEQUENCE [LARGE SCALE GENOMIC DNA]</scope>
    <source>
        <strain evidence="3 4">DJ1R-1</strain>
    </source>
</reference>
<dbReference type="InterPro" id="IPR050445">
    <property type="entry name" value="Bact_polysacc_biosynth/exp"/>
</dbReference>
<organism evidence="3 4">
    <name type="scientific">Glacieibacterium arshaanense</name>
    <dbReference type="NCBI Taxonomy" id="2511025"/>
    <lineage>
        <taxon>Bacteria</taxon>
        <taxon>Pseudomonadati</taxon>
        <taxon>Pseudomonadota</taxon>
        <taxon>Alphaproteobacteria</taxon>
        <taxon>Sphingomonadales</taxon>
        <taxon>Sphingosinicellaceae</taxon>
        <taxon>Glacieibacterium</taxon>
    </lineage>
</organism>
<name>A0A4Y9ESS8_9SPHN</name>
<dbReference type="AlphaFoldDB" id="A0A4Y9ESS8"/>
<dbReference type="InterPro" id="IPR037257">
    <property type="entry name" value="T2SS_E_N_sf"/>
</dbReference>
<gene>
    <name evidence="3" type="ORF">EUV02_06025</name>
</gene>
<dbReference type="RefSeq" id="WP_135245256.1">
    <property type="nucleotide sequence ID" value="NZ_SIHO01000001.1"/>
</dbReference>
<keyword evidence="3" id="KW-0808">Transferase</keyword>
<keyword evidence="1" id="KW-0547">Nucleotide-binding</keyword>
<dbReference type="SUPFAM" id="SSF160246">
    <property type="entry name" value="EspE N-terminal domain-like"/>
    <property type="match status" value="1"/>
</dbReference>
<dbReference type="InterPro" id="IPR005702">
    <property type="entry name" value="Wzc-like_C"/>
</dbReference>
<dbReference type="GO" id="GO:0004713">
    <property type="term" value="F:protein tyrosine kinase activity"/>
    <property type="evidence" value="ECO:0007669"/>
    <property type="project" value="TreeGrafter"/>
</dbReference>
<dbReference type="OrthoDB" id="230260at2"/>
<dbReference type="SUPFAM" id="SSF52540">
    <property type="entry name" value="P-loop containing nucleoside triphosphate hydrolases"/>
    <property type="match status" value="1"/>
</dbReference>
<keyword evidence="3" id="KW-0418">Kinase</keyword>
<dbReference type="Gene3D" id="3.40.50.300">
    <property type="entry name" value="P-loop containing nucleotide triphosphate hydrolases"/>
    <property type="match status" value="1"/>
</dbReference>
<dbReference type="Proteomes" id="UP000297737">
    <property type="component" value="Unassembled WGS sequence"/>
</dbReference>
<dbReference type="EMBL" id="SIHO01000001">
    <property type="protein sequence ID" value="TFU06532.1"/>
    <property type="molecule type" value="Genomic_DNA"/>
</dbReference>
<dbReference type="PANTHER" id="PTHR32309:SF13">
    <property type="entry name" value="FERRIC ENTEROBACTIN TRANSPORT PROTEIN FEPE"/>
    <property type="match status" value="1"/>
</dbReference>
<keyword evidence="4" id="KW-1185">Reference proteome</keyword>
<evidence type="ECO:0000313" key="4">
    <source>
        <dbReference type="Proteomes" id="UP000297737"/>
    </source>
</evidence>
<protein>
    <submittedName>
        <fullName evidence="3">Protein tyrosine kinase</fullName>
    </submittedName>
</protein>